<accession>A0A9D3NNA9</accession>
<organism evidence="1 2">
    <name type="scientific">Hemibagrus wyckioides</name>
    <dbReference type="NCBI Taxonomy" id="337641"/>
    <lineage>
        <taxon>Eukaryota</taxon>
        <taxon>Metazoa</taxon>
        <taxon>Chordata</taxon>
        <taxon>Craniata</taxon>
        <taxon>Vertebrata</taxon>
        <taxon>Euteleostomi</taxon>
        <taxon>Actinopterygii</taxon>
        <taxon>Neopterygii</taxon>
        <taxon>Teleostei</taxon>
        <taxon>Ostariophysi</taxon>
        <taxon>Siluriformes</taxon>
        <taxon>Bagridae</taxon>
        <taxon>Hemibagrus</taxon>
    </lineage>
</organism>
<dbReference type="Proteomes" id="UP000824219">
    <property type="component" value="Linkage Group LG12"/>
</dbReference>
<evidence type="ECO:0000313" key="1">
    <source>
        <dbReference type="EMBL" id="KAG7326048.1"/>
    </source>
</evidence>
<protein>
    <submittedName>
        <fullName evidence="1">Uncharacterized protein</fullName>
    </submittedName>
</protein>
<reference evidence="1 2" key="1">
    <citation type="submission" date="2021-06" db="EMBL/GenBank/DDBJ databases">
        <title>Chromosome-level genome assembly of the red-tail catfish (Hemibagrus wyckioides).</title>
        <authorList>
            <person name="Shao F."/>
        </authorList>
    </citation>
    <scope>NUCLEOTIDE SEQUENCE [LARGE SCALE GENOMIC DNA]</scope>
    <source>
        <strain evidence="1">EC202008001</strain>
        <tissue evidence="1">Blood</tissue>
    </source>
</reference>
<name>A0A9D3NNA9_9TELE</name>
<gene>
    <name evidence="1" type="ORF">KOW79_010973</name>
</gene>
<proteinExistence type="predicted"/>
<sequence>MAESAKKPKMSKEERAMKRLCGDGFPKNAFNLFNKAIKIVSDKTLEAASSLSEEDLEKAKQILDHMLHSILFLGNIQATCYLPKYIFSDVEMLNRTMNDFPDAFHHYQTYVARRTPFSYFVELVTVCYRQENVMIPTVILILSELLSNCKKSGDLYPLISTVICICETDNLNYYGVSLSCESDREREIMTAVSCLHVWHPKVSSAVMSVFPEGTGNPRSIKLPDKVSCRAYAVEDMSQVKPPCRRCHELYSLPGPSENLNDPGNCAETEAISNLLHCQKGVDDKTTIAVGVYNDQEIRGKMTTCFNENMNKINMKKSKGNHINYNILTVYN</sequence>
<evidence type="ECO:0000313" key="2">
    <source>
        <dbReference type="Proteomes" id="UP000824219"/>
    </source>
</evidence>
<dbReference type="AlphaFoldDB" id="A0A9D3NNA9"/>
<dbReference type="EMBL" id="JAHKSW010000012">
    <property type="protein sequence ID" value="KAG7326048.1"/>
    <property type="molecule type" value="Genomic_DNA"/>
</dbReference>
<dbReference type="OrthoDB" id="9947986at2759"/>
<comment type="caution">
    <text evidence="1">The sequence shown here is derived from an EMBL/GenBank/DDBJ whole genome shotgun (WGS) entry which is preliminary data.</text>
</comment>
<keyword evidence="2" id="KW-1185">Reference proteome</keyword>